<dbReference type="InterPro" id="IPR027417">
    <property type="entry name" value="P-loop_NTPase"/>
</dbReference>
<feature type="region of interest" description="Disordered" evidence="14">
    <location>
        <begin position="950"/>
        <end position="969"/>
    </location>
</feature>
<keyword evidence="8" id="KW-0418">Kinase</keyword>
<dbReference type="PROSITE" id="PS50011">
    <property type="entry name" value="PROTEIN_KINASE_DOM"/>
    <property type="match status" value="1"/>
</dbReference>
<dbReference type="EnsemblMetazoa" id="CLYHEMT020499.1">
    <property type="protein sequence ID" value="CLYHEMP020499.1"/>
    <property type="gene ID" value="CLYHEMG020499"/>
</dbReference>
<protein>
    <recommendedName>
        <fullName evidence="2">non-specific serine/threonine protein kinase</fullName>
        <ecNumber evidence="2">2.7.11.1</ecNumber>
    </recommendedName>
</protein>
<dbReference type="Pfam" id="PF19056">
    <property type="entry name" value="WD40_2"/>
    <property type="match status" value="1"/>
</dbReference>
<dbReference type="InterPro" id="IPR003591">
    <property type="entry name" value="Leu-rich_rpt_typical-subtyp"/>
</dbReference>
<dbReference type="InterPro" id="IPR011044">
    <property type="entry name" value="Quino_amine_DH_bsu"/>
</dbReference>
<feature type="compositionally biased region" description="Polar residues" evidence="14">
    <location>
        <begin position="1106"/>
        <end position="1116"/>
    </location>
</feature>
<dbReference type="Gene3D" id="2.130.10.10">
    <property type="entry name" value="YVTN repeat-like/Quinoprotein amine dehydrogenase"/>
    <property type="match status" value="1"/>
</dbReference>
<reference evidence="17" key="1">
    <citation type="submission" date="2021-01" db="UniProtKB">
        <authorList>
            <consortium name="EnsemblMetazoa"/>
        </authorList>
    </citation>
    <scope>IDENTIFICATION</scope>
</reference>
<dbReference type="PANTHER" id="PTHR48005">
    <property type="entry name" value="LEUCINE RICH REPEAT KINASE 2"/>
    <property type="match status" value="1"/>
</dbReference>
<dbReference type="GO" id="GO:0005737">
    <property type="term" value="C:cytoplasm"/>
    <property type="evidence" value="ECO:0007669"/>
    <property type="project" value="UniProtKB-ARBA"/>
</dbReference>
<dbReference type="GO" id="GO:0005525">
    <property type="term" value="F:GTP binding"/>
    <property type="evidence" value="ECO:0007669"/>
    <property type="project" value="UniProtKB-KW"/>
</dbReference>
<evidence type="ECO:0000256" key="14">
    <source>
        <dbReference type="SAM" id="MobiDB-lite"/>
    </source>
</evidence>
<dbReference type="InterPro" id="IPR032171">
    <property type="entry name" value="COR-A"/>
</dbReference>
<evidence type="ECO:0000259" key="16">
    <source>
        <dbReference type="PROSITE" id="PS51424"/>
    </source>
</evidence>
<evidence type="ECO:0000256" key="11">
    <source>
        <dbReference type="ARBA" id="ARBA00048679"/>
    </source>
</evidence>
<dbReference type="InterPro" id="IPR011009">
    <property type="entry name" value="Kinase-like_dom_sf"/>
</dbReference>
<dbReference type="Pfam" id="PF08477">
    <property type="entry name" value="Roc"/>
    <property type="match status" value="1"/>
</dbReference>
<dbReference type="PROSITE" id="PS50297">
    <property type="entry name" value="ANK_REP_REGION"/>
    <property type="match status" value="2"/>
</dbReference>
<keyword evidence="4" id="KW-0433">Leucine-rich repeat</keyword>
<dbReference type="SUPFAM" id="SSF50969">
    <property type="entry name" value="YVTN repeat-like/Quinoprotein amine dehydrogenase"/>
    <property type="match status" value="1"/>
</dbReference>
<dbReference type="OrthoDB" id="6021737at2759"/>
<dbReference type="InterPro" id="IPR020859">
    <property type="entry name" value="ROC"/>
</dbReference>
<keyword evidence="18" id="KW-1185">Reference proteome</keyword>
<dbReference type="GO" id="GO:0009966">
    <property type="term" value="P:regulation of signal transduction"/>
    <property type="evidence" value="ECO:0007669"/>
    <property type="project" value="UniProtKB-ARBA"/>
</dbReference>
<evidence type="ECO:0000256" key="2">
    <source>
        <dbReference type="ARBA" id="ARBA00012513"/>
    </source>
</evidence>
<keyword evidence="6" id="KW-0677">Repeat</keyword>
<evidence type="ECO:0000256" key="9">
    <source>
        <dbReference type="ARBA" id="ARBA00022840"/>
    </source>
</evidence>
<keyword evidence="3" id="KW-0723">Serine/threonine-protein kinase</keyword>
<feature type="domain" description="Roc" evidence="16">
    <location>
        <begin position="491"/>
        <end position="685"/>
    </location>
</feature>
<dbReference type="GO" id="GO:0004674">
    <property type="term" value="F:protein serine/threonine kinase activity"/>
    <property type="evidence" value="ECO:0007669"/>
    <property type="project" value="UniProtKB-KW"/>
</dbReference>
<feature type="repeat" description="ANK" evidence="12">
    <location>
        <begin position="70"/>
        <end position="102"/>
    </location>
</feature>
<dbReference type="InterPro" id="IPR017441">
    <property type="entry name" value="Protein_kinase_ATP_BS"/>
</dbReference>
<dbReference type="Gene3D" id="3.40.50.300">
    <property type="entry name" value="P-loop containing nucleotide triphosphate hydrolases"/>
    <property type="match status" value="1"/>
</dbReference>
<sequence>MNSSNALNNACQKGKLKKVKEILERNPTDVNVNAGVFGFTPLHEATSSGRPDIIELLLEKGANVDSKSNGKYTPLHIAATIGDLKCIEVLLRYNADLRQEDEFGKSPHKTAEVNKQRKAARLLKTEEVKKAIENNREFGKTVENIQPGVDVTLNCFNECLVIAVKRNYHFAAGFISLREPDNMLESLKECLSTPSSKETAAMLLACTAASKGDCEILQLLFCAETKEQISKQNVNAVILRRDFLPNKEMSVADMIDLGEAANGIDHAFPVSMACSKKKFKAVNILLFMETYVSPLKKEADWHGLALSVLKEECIEKIITYKKLNLGWNHLTRLPSNMNRLANLVRLNLQKNRLQNIPGYVFTLPALRNLNLSGNLIQKLPIVEWSPSLNILDLKDNLLITFPENIKGATIEYLNIANNKLETFPLGICSITTLRNLDISDNKDIRELPIELGYLSKLVDFTFKGLVIKDPPTNVQRPAKTLISHLRARLRAAEPYYCMKLLIIGQAAQGKTTLMHRLKGDVNYSDDISTQGIDIQEIKLPRKAFGNQQTQFTFRVWDFAGQDDYYATHQCFLSRRSLYLLIWDSQELSNGVNGLKLWLDNLTTRVPGATIIVIGTMLDKVPPGVLQKNFVPHMREAVENLFTSDARYYKINLAGVEFVSSNVKYKDYSKMMEGLRQLIYQVASEMEYCDPRNGKPTGDLIMGEKIPHSYRLFEDRLRERQREKAQETKGIPILMRDEFMMLAKESPNNNEKDRLQSEDIADVTKFLHNIGTILHYNDPNYDLKDMYFINPSWLCRLMSKIITVDAVHARIKNGILSIDDLKNFIIRDDVDFPNMFYNRYLRLLFRFQIACPIDSNRVLVPSKLPEGSARIVKEPAQTTLLIRRHTFHCIPFGFWERFVSRLLLFMRDMLVVSSSKKTLDHVQLATMMTSTKAEDNSKTKQQQNVEDLLHQQEDEDEDEEDTLNLSINQPPKAGIVYVNADTNMSPPPQDDEGSPNQPFRSMLSLNGVEYDENSTSTSAMSTVNSDVSSTIPSLGSIYQTSHDETSSVTSGTFSSYGSRAPSLNPNTSSDTGHVQDDAKPLSSSLDEESESQLTSDGERCSPEPPNEMTSSSPLQSSVSMITVIDLEASENETSPCMPQPSEVIDKREKEFLSQNSDIDVAEMEDSLLQEEENNNNNPLILTEERIDETNDGEVTNHIGVELLNETTESTHIVNDEKMTTSNGNHLQYSPILSEEDSPNETLEENPREPVDMATTGESSKRTHHSESDEACFGFQKPSKEQDFCEVLNEFPDISHLFDQGIITCWKTGIIFDDPKLFFSVRKLKNKYSSSEEIIETKVSNSSIGHRVLGYIIDHIRTLIKEWYPGLSGNDGERAFVNQFAACPVCIQLGIRKPYMFDIKDAFAKIYIARNGDKCLSCEAEKRHSPQVVDVEQLCPELLFKDLSEDLQIARSKLEFEENEDYLIGNGAFGKVYRGNYIISDDKQIEVAIKFYNFEDYVLSAQDVFHDIRQEIFVLSKLREHKFIVRFVGFLTEPRLSALMELACHGNLKDALYDQSGKKKEINRVVLFRVVKQIASALDFMHKRRIIHRDIKSDNILVFQIDHQTGDIHIKLTDFGTANFLTPDGMKFVAGTPGFMAPEMFEFISSDEYTIKVDIYSFAMVIGEMINGRRPFHDIQYEHQIPQALRDRDRPSYVDTKESLYGLLALTDLMTKMWKHESTKRPTAHQVLTQSQHPAFQLFYGKRTLEPVQNPKHLCAVPSTHNLWAVCDHLSGVSVIILNMKTSEVKTVWNIDGQAYGMDSYNPMHVVLITETHIAITLLGTADDQIRIFTTDGKNPSHEVIEDNHIKAMAVHKDYVYVGYQSGQLGRVSIKNFLKGKLTKEGVQVLINQDRPVMSMVFNEKYVIASSGGYVYQYPCAFVKDEKTDRLKRLHQQQRILDMKLLSDGENFVAQFQCASEVQIVNTNSLEVLQKIDVEDKVRELKPNCDPWDHRVWTLCPAHDTLWLGTGSGHIFIYDISDPKNKTPELLTYFQPYKFELRKLCLWKNDTSKDLYGVEYIMASTGKELNDEAFGSNPLCKLTTNFPPFDERISDKKDSITSSTASFSEEVERKKEEKMERKTMLFWYAPSAKLLRNLLLET</sequence>
<evidence type="ECO:0000256" key="12">
    <source>
        <dbReference type="PROSITE-ProRule" id="PRU00023"/>
    </source>
</evidence>
<dbReference type="Gene3D" id="1.10.10.10">
    <property type="entry name" value="Winged helix-like DNA-binding domain superfamily/Winged helix DNA-binding domain"/>
    <property type="match status" value="1"/>
</dbReference>
<dbReference type="PROSITE" id="PS51424">
    <property type="entry name" value="ROC"/>
    <property type="match status" value="1"/>
</dbReference>
<dbReference type="InterPro" id="IPR000719">
    <property type="entry name" value="Prot_kinase_dom"/>
</dbReference>
<dbReference type="SMART" id="SM00369">
    <property type="entry name" value="LRR_TYP"/>
    <property type="match status" value="2"/>
</dbReference>
<dbReference type="SMART" id="SM00220">
    <property type="entry name" value="S_TKc"/>
    <property type="match status" value="1"/>
</dbReference>
<dbReference type="Gene3D" id="1.10.510.10">
    <property type="entry name" value="Transferase(Phosphotransferase) domain 1"/>
    <property type="match status" value="1"/>
</dbReference>
<dbReference type="PROSITE" id="PS51450">
    <property type="entry name" value="LRR"/>
    <property type="match status" value="2"/>
</dbReference>
<feature type="compositionally biased region" description="Acidic residues" evidence="14">
    <location>
        <begin position="952"/>
        <end position="961"/>
    </location>
</feature>
<dbReference type="InterPro" id="IPR032675">
    <property type="entry name" value="LRR_dom_sf"/>
</dbReference>
<evidence type="ECO:0000256" key="3">
    <source>
        <dbReference type="ARBA" id="ARBA00022527"/>
    </source>
</evidence>
<keyword evidence="7 13" id="KW-0547">Nucleotide-binding</keyword>
<accession>A0A7M6DPN8</accession>
<feature type="compositionally biased region" description="Basic and acidic residues" evidence="14">
    <location>
        <begin position="1257"/>
        <end position="1266"/>
    </location>
</feature>
<feature type="compositionally biased region" description="Acidic residues" evidence="14">
    <location>
        <begin position="1232"/>
        <end position="1242"/>
    </location>
</feature>
<evidence type="ECO:0000256" key="1">
    <source>
        <dbReference type="ARBA" id="ARBA00001946"/>
    </source>
</evidence>
<dbReference type="PROSITE" id="PS00107">
    <property type="entry name" value="PROTEIN_KINASE_ATP"/>
    <property type="match status" value="1"/>
</dbReference>
<evidence type="ECO:0000313" key="17">
    <source>
        <dbReference type="EnsemblMetazoa" id="CLYHEMP020499.1"/>
    </source>
</evidence>
<dbReference type="PANTHER" id="PTHR48005:SF13">
    <property type="entry name" value="SERINE_THREONINE-PROTEIN KINASE DDB_G0278509-RELATED"/>
    <property type="match status" value="1"/>
</dbReference>
<dbReference type="GO" id="GO:0005524">
    <property type="term" value="F:ATP binding"/>
    <property type="evidence" value="ECO:0007669"/>
    <property type="project" value="UniProtKB-UniRule"/>
</dbReference>
<dbReference type="SUPFAM" id="SSF52540">
    <property type="entry name" value="P-loop containing nucleoside triphosphate hydrolases"/>
    <property type="match status" value="1"/>
</dbReference>
<feature type="repeat" description="ANK" evidence="12">
    <location>
        <begin position="37"/>
        <end position="69"/>
    </location>
</feature>
<dbReference type="InterPro" id="IPR001611">
    <property type="entry name" value="Leu-rich_rpt"/>
</dbReference>
<evidence type="ECO:0000256" key="6">
    <source>
        <dbReference type="ARBA" id="ARBA00022737"/>
    </source>
</evidence>
<dbReference type="SMART" id="SM00175">
    <property type="entry name" value="RAB"/>
    <property type="match status" value="1"/>
</dbReference>
<dbReference type="EC" id="2.7.11.1" evidence="2"/>
<dbReference type="SUPFAM" id="SSF48403">
    <property type="entry name" value="Ankyrin repeat"/>
    <property type="match status" value="1"/>
</dbReference>
<dbReference type="InterPro" id="IPR036770">
    <property type="entry name" value="Ankyrin_rpt-contain_sf"/>
</dbReference>
<organism evidence="17 18">
    <name type="scientific">Clytia hemisphaerica</name>
    <dbReference type="NCBI Taxonomy" id="252671"/>
    <lineage>
        <taxon>Eukaryota</taxon>
        <taxon>Metazoa</taxon>
        <taxon>Cnidaria</taxon>
        <taxon>Hydrozoa</taxon>
        <taxon>Hydroidolina</taxon>
        <taxon>Leptothecata</taxon>
        <taxon>Obeliida</taxon>
        <taxon>Clytiidae</taxon>
        <taxon>Clytia</taxon>
    </lineage>
</organism>
<comment type="catalytic activity">
    <reaction evidence="11">
        <text>L-seryl-[protein] + ATP = O-phospho-L-seryl-[protein] + ADP + H(+)</text>
        <dbReference type="Rhea" id="RHEA:17989"/>
        <dbReference type="Rhea" id="RHEA-COMP:9863"/>
        <dbReference type="Rhea" id="RHEA-COMP:11604"/>
        <dbReference type="ChEBI" id="CHEBI:15378"/>
        <dbReference type="ChEBI" id="CHEBI:29999"/>
        <dbReference type="ChEBI" id="CHEBI:30616"/>
        <dbReference type="ChEBI" id="CHEBI:83421"/>
        <dbReference type="ChEBI" id="CHEBI:456216"/>
        <dbReference type="EC" id="2.7.11.1"/>
    </reaction>
</comment>
<evidence type="ECO:0000259" key="15">
    <source>
        <dbReference type="PROSITE" id="PS50011"/>
    </source>
</evidence>
<comment type="catalytic activity">
    <reaction evidence="10">
        <text>L-threonyl-[protein] + ATP = O-phospho-L-threonyl-[protein] + ADP + H(+)</text>
        <dbReference type="Rhea" id="RHEA:46608"/>
        <dbReference type="Rhea" id="RHEA-COMP:11060"/>
        <dbReference type="Rhea" id="RHEA-COMP:11605"/>
        <dbReference type="ChEBI" id="CHEBI:15378"/>
        <dbReference type="ChEBI" id="CHEBI:30013"/>
        <dbReference type="ChEBI" id="CHEBI:30616"/>
        <dbReference type="ChEBI" id="CHEBI:61977"/>
        <dbReference type="ChEBI" id="CHEBI:456216"/>
        <dbReference type="EC" id="2.7.11.1"/>
    </reaction>
</comment>
<dbReference type="InterPro" id="IPR008271">
    <property type="entry name" value="Ser/Thr_kinase_AS"/>
</dbReference>
<evidence type="ECO:0000256" key="4">
    <source>
        <dbReference type="ARBA" id="ARBA00022614"/>
    </source>
</evidence>
<evidence type="ECO:0000256" key="5">
    <source>
        <dbReference type="ARBA" id="ARBA00022679"/>
    </source>
</evidence>
<feature type="region of interest" description="Disordered" evidence="14">
    <location>
        <begin position="1215"/>
        <end position="1268"/>
    </location>
</feature>
<feature type="region of interest" description="Disordered" evidence="14">
    <location>
        <begin position="977"/>
        <end position="1000"/>
    </location>
</feature>
<dbReference type="PROSITE" id="PS00108">
    <property type="entry name" value="PROTEIN_KINASE_ST"/>
    <property type="match status" value="1"/>
</dbReference>
<dbReference type="InterPro" id="IPR015943">
    <property type="entry name" value="WD40/YVTN_repeat-like_dom_sf"/>
</dbReference>
<dbReference type="InterPro" id="IPR051420">
    <property type="entry name" value="Ser_Thr_Kinases_DiverseReg"/>
</dbReference>
<dbReference type="Gene3D" id="3.80.10.10">
    <property type="entry name" value="Ribonuclease Inhibitor"/>
    <property type="match status" value="1"/>
</dbReference>
<feature type="binding site" evidence="13">
    <location>
        <position position="1488"/>
    </location>
    <ligand>
        <name>ATP</name>
        <dbReference type="ChEBI" id="CHEBI:30616"/>
    </ligand>
</feature>
<dbReference type="SUPFAM" id="SSF56112">
    <property type="entry name" value="Protein kinase-like (PK-like)"/>
    <property type="match status" value="1"/>
</dbReference>
<evidence type="ECO:0000313" key="18">
    <source>
        <dbReference type="Proteomes" id="UP000594262"/>
    </source>
</evidence>
<comment type="cofactor">
    <cofactor evidence="1">
        <name>Mg(2+)</name>
        <dbReference type="ChEBI" id="CHEBI:18420"/>
    </cofactor>
</comment>
<evidence type="ECO:0000256" key="10">
    <source>
        <dbReference type="ARBA" id="ARBA00047899"/>
    </source>
</evidence>
<dbReference type="Pfam" id="PF00023">
    <property type="entry name" value="Ank"/>
    <property type="match status" value="1"/>
</dbReference>
<keyword evidence="9 13" id="KW-0067">ATP-binding</keyword>
<dbReference type="SMART" id="SM00248">
    <property type="entry name" value="ANK"/>
    <property type="match status" value="3"/>
</dbReference>
<proteinExistence type="predicted"/>
<keyword evidence="5" id="KW-0808">Transferase</keyword>
<name>A0A7M6DPN8_9CNID</name>
<dbReference type="InterPro" id="IPR036388">
    <property type="entry name" value="WH-like_DNA-bd_sf"/>
</dbReference>
<feature type="compositionally biased region" description="Polar residues" evidence="14">
    <location>
        <begin position="1036"/>
        <end position="1071"/>
    </location>
</feature>
<dbReference type="Gene3D" id="1.25.40.20">
    <property type="entry name" value="Ankyrin repeat-containing domain"/>
    <property type="match status" value="1"/>
</dbReference>
<dbReference type="Pfam" id="PF16095">
    <property type="entry name" value="COR-A"/>
    <property type="match status" value="1"/>
</dbReference>
<dbReference type="SUPFAM" id="SSF52058">
    <property type="entry name" value="L domain-like"/>
    <property type="match status" value="1"/>
</dbReference>
<dbReference type="Gene3D" id="3.30.70.1390">
    <property type="entry name" value="ROC domain from the Parkinson's disease-associated leucine-rich repeat kinase 2"/>
    <property type="match status" value="1"/>
</dbReference>
<dbReference type="PROSITE" id="PS50088">
    <property type="entry name" value="ANK_REPEAT"/>
    <property type="match status" value="2"/>
</dbReference>
<evidence type="ECO:0000256" key="13">
    <source>
        <dbReference type="PROSITE-ProRule" id="PRU10141"/>
    </source>
</evidence>
<evidence type="ECO:0000256" key="8">
    <source>
        <dbReference type="ARBA" id="ARBA00022777"/>
    </source>
</evidence>
<feature type="region of interest" description="Disordered" evidence="14">
    <location>
        <begin position="1036"/>
        <end position="1116"/>
    </location>
</feature>
<dbReference type="InterPro" id="IPR002110">
    <property type="entry name" value="Ankyrin_rpt"/>
</dbReference>
<dbReference type="Proteomes" id="UP000594262">
    <property type="component" value="Unplaced"/>
</dbReference>
<dbReference type="Pfam" id="PF12796">
    <property type="entry name" value="Ank_2"/>
    <property type="match status" value="1"/>
</dbReference>
<dbReference type="Pfam" id="PF00069">
    <property type="entry name" value="Pkinase"/>
    <property type="match status" value="1"/>
</dbReference>
<evidence type="ECO:0000256" key="7">
    <source>
        <dbReference type="ARBA" id="ARBA00022741"/>
    </source>
</evidence>
<feature type="domain" description="Protein kinase" evidence="15">
    <location>
        <begin position="1456"/>
        <end position="1734"/>
    </location>
</feature>
<dbReference type="RefSeq" id="XP_066922647.1">
    <property type="nucleotide sequence ID" value="XM_067066546.1"/>
</dbReference>
<dbReference type="PRINTS" id="PR00449">
    <property type="entry name" value="RASTRNSFRMNG"/>
</dbReference>
<dbReference type="GeneID" id="136809974"/>
<keyword evidence="12" id="KW-0040">ANK repeat</keyword>